<evidence type="ECO:0000313" key="2">
    <source>
        <dbReference type="EMBL" id="MFC5021823.1"/>
    </source>
</evidence>
<feature type="transmembrane region" description="Helical" evidence="1">
    <location>
        <begin position="89"/>
        <end position="107"/>
    </location>
</feature>
<keyword evidence="1" id="KW-0472">Membrane</keyword>
<reference evidence="3" key="1">
    <citation type="journal article" date="2019" name="Int. J. Syst. Evol. Microbiol.">
        <title>The Global Catalogue of Microorganisms (GCM) 10K type strain sequencing project: providing services to taxonomists for standard genome sequencing and annotation.</title>
        <authorList>
            <consortium name="The Broad Institute Genomics Platform"/>
            <consortium name="The Broad Institute Genome Sequencing Center for Infectious Disease"/>
            <person name="Wu L."/>
            <person name="Ma J."/>
        </authorList>
    </citation>
    <scope>NUCLEOTIDE SEQUENCE [LARGE SCALE GENOMIC DNA]</scope>
    <source>
        <strain evidence="3">CGMCC 4.1648</strain>
    </source>
</reference>
<evidence type="ECO:0000256" key="1">
    <source>
        <dbReference type="SAM" id="Phobius"/>
    </source>
</evidence>
<keyword evidence="1" id="KW-0812">Transmembrane</keyword>
<keyword evidence="3" id="KW-1185">Reference proteome</keyword>
<dbReference type="Proteomes" id="UP001595829">
    <property type="component" value="Unassembled WGS sequence"/>
</dbReference>
<evidence type="ECO:0000313" key="3">
    <source>
        <dbReference type="Proteomes" id="UP001595829"/>
    </source>
</evidence>
<dbReference type="RefSeq" id="WP_345693763.1">
    <property type="nucleotide sequence ID" value="NZ_BAABIT010000001.1"/>
</dbReference>
<dbReference type="EMBL" id="JBHSJD010000002">
    <property type="protein sequence ID" value="MFC5021823.1"/>
    <property type="molecule type" value="Genomic_DNA"/>
</dbReference>
<keyword evidence="1" id="KW-1133">Transmembrane helix</keyword>
<feature type="transmembrane region" description="Helical" evidence="1">
    <location>
        <begin position="65"/>
        <end position="83"/>
    </location>
</feature>
<name>A0ABV9XCZ5_9ACTN</name>
<proteinExistence type="predicted"/>
<protein>
    <submittedName>
        <fullName evidence="2">Uncharacterized protein</fullName>
    </submittedName>
</protein>
<gene>
    <name evidence="2" type="ORF">ACFPM3_06630</name>
</gene>
<comment type="caution">
    <text evidence="2">The sequence shown here is derived from an EMBL/GenBank/DDBJ whole genome shotgun (WGS) entry which is preliminary data.</text>
</comment>
<sequence>MRAPSGATPSVYRIEDASEAAATAFADAVNALLPERTEEIDGGALVVLRTFAKTGRQRFLRRLKWFEFGCLGVFVALCASAGIAGVEGLAIATVPIGVIATAALGSARTA</sequence>
<accession>A0ABV9XCZ5</accession>
<organism evidence="2 3">
    <name type="scientific">Streptomyces coeruleoprunus</name>
    <dbReference type="NCBI Taxonomy" id="285563"/>
    <lineage>
        <taxon>Bacteria</taxon>
        <taxon>Bacillati</taxon>
        <taxon>Actinomycetota</taxon>
        <taxon>Actinomycetes</taxon>
        <taxon>Kitasatosporales</taxon>
        <taxon>Streptomycetaceae</taxon>
        <taxon>Streptomyces</taxon>
    </lineage>
</organism>